<dbReference type="InterPro" id="IPR012334">
    <property type="entry name" value="Pectin_lyas_fold"/>
</dbReference>
<gene>
    <name evidence="5" type="ORF">ACH429_20365</name>
</gene>
<protein>
    <submittedName>
        <fullName evidence="5">Right-handed parallel beta-helix repeat-containing protein</fullName>
    </submittedName>
</protein>
<feature type="region of interest" description="Disordered" evidence="1">
    <location>
        <begin position="581"/>
        <end position="602"/>
    </location>
</feature>
<proteinExistence type="predicted"/>
<evidence type="ECO:0000256" key="1">
    <source>
        <dbReference type="SAM" id="MobiDB-lite"/>
    </source>
</evidence>
<feature type="signal peptide" evidence="2">
    <location>
        <begin position="1"/>
        <end position="32"/>
    </location>
</feature>
<feature type="domain" description="Right handed beta helix" evidence="3">
    <location>
        <begin position="373"/>
        <end position="535"/>
    </location>
</feature>
<evidence type="ECO:0000259" key="3">
    <source>
        <dbReference type="Pfam" id="PF13229"/>
    </source>
</evidence>
<evidence type="ECO:0000313" key="6">
    <source>
        <dbReference type="Proteomes" id="UP001611548"/>
    </source>
</evidence>
<dbReference type="SMART" id="SM00710">
    <property type="entry name" value="PbH1"/>
    <property type="match status" value="5"/>
</dbReference>
<dbReference type="PANTHER" id="PTHR36453">
    <property type="entry name" value="SECRETED PROTEIN-RELATED"/>
    <property type="match status" value="1"/>
</dbReference>
<keyword evidence="6" id="KW-1185">Reference proteome</keyword>
<accession>A0ABW7UV17</accession>
<dbReference type="Pfam" id="PF13229">
    <property type="entry name" value="Beta_helix"/>
    <property type="match status" value="1"/>
</dbReference>
<organism evidence="5 6">
    <name type="scientific">Streptomyces pathocidini</name>
    <dbReference type="NCBI Taxonomy" id="1650571"/>
    <lineage>
        <taxon>Bacteria</taxon>
        <taxon>Bacillati</taxon>
        <taxon>Actinomycetota</taxon>
        <taxon>Actinomycetes</taxon>
        <taxon>Kitasatosporales</taxon>
        <taxon>Streptomycetaceae</taxon>
        <taxon>Streptomyces</taxon>
    </lineage>
</organism>
<dbReference type="EMBL" id="JBIRWE010000009">
    <property type="protein sequence ID" value="MFI1966431.1"/>
    <property type="molecule type" value="Genomic_DNA"/>
</dbReference>
<sequence length="633" mass="71411">MFRSTRRLSTPQSRITLLAMSALLLTGGATFPADSATAAAECTPKEFFVAPDGSDRNKGTKDSAWRTIEHARDHIRDKGLNRSMRCDVVVNLRAGDYPVAKTVDFDDRDSGSGDHDVVYRSYDGPGKARLQGAKPVTGWKEYKDGIYEAKVDKPVYTLFEDGQRATVARYPNRKTETEWGPYLISTIPEPEKEAVRRWLWTEPGVLKPEWDLDHDDASVFVWSGGSWNWFNDVVPIRDVDEAKDQISLKYQTRYAMMNSRSGSRFFLQNSLDFLDQPGEWYMDDEANTVYYKPRGDIKDVKVLAPTVKTILNVAGASADRRVENLTFDGLAFQYSDFVDWYRFGWVDDGDSGYPHKYPEYDRQIEMPRNRFGAITVTNSRDITLKGTHISDTGYHAVYALFANEGLTVRDSLLENIGGDGIKVEGGYPGEGDISHGHLFTNNYFYHYGELLPGDAAGVELMNTSRNEVSYSHFKHSARYGVSLEVRPEVKIEDNYARGNTFKYLRMDEMGLDSSEVGAFYTYGTSNFEPHKIDNHAEQILIGDVINDPSVPDRDSTRGVHMDNGGCSFSFKNIEVGEVLDDKYQGPQDPSPEEPCNTIENANWKDGFDTSKMEYDKIGVLDSFPYAVPGGERR</sequence>
<dbReference type="Pfam" id="PF21231">
    <property type="entry name" value="GH141_M"/>
    <property type="match status" value="1"/>
</dbReference>
<keyword evidence="2" id="KW-0732">Signal</keyword>
<dbReference type="PANTHER" id="PTHR36453:SF1">
    <property type="entry name" value="RIGHT HANDED BETA HELIX DOMAIN-CONTAINING PROTEIN"/>
    <property type="match status" value="1"/>
</dbReference>
<evidence type="ECO:0000256" key="2">
    <source>
        <dbReference type="SAM" id="SignalP"/>
    </source>
</evidence>
<dbReference type="InterPro" id="IPR006626">
    <property type="entry name" value="PbH1"/>
</dbReference>
<comment type="caution">
    <text evidence="5">The sequence shown here is derived from an EMBL/GenBank/DDBJ whole genome shotgun (WGS) entry which is preliminary data.</text>
</comment>
<evidence type="ECO:0000259" key="4">
    <source>
        <dbReference type="Pfam" id="PF21231"/>
    </source>
</evidence>
<dbReference type="InterPro" id="IPR048482">
    <property type="entry name" value="GH141_ins"/>
</dbReference>
<evidence type="ECO:0000313" key="5">
    <source>
        <dbReference type="EMBL" id="MFI1966431.1"/>
    </source>
</evidence>
<dbReference type="RefSeq" id="WP_240483655.1">
    <property type="nucleotide sequence ID" value="NZ_JBIRWE010000009.1"/>
</dbReference>
<feature type="chain" id="PRO_5045105542" evidence="2">
    <location>
        <begin position="33"/>
        <end position="633"/>
    </location>
</feature>
<dbReference type="SUPFAM" id="SSF51126">
    <property type="entry name" value="Pectin lyase-like"/>
    <property type="match status" value="1"/>
</dbReference>
<reference evidence="5 6" key="1">
    <citation type="submission" date="2024-10" db="EMBL/GenBank/DDBJ databases">
        <title>The Natural Products Discovery Center: Release of the First 8490 Sequenced Strains for Exploring Actinobacteria Biosynthetic Diversity.</title>
        <authorList>
            <person name="Kalkreuter E."/>
            <person name="Kautsar S.A."/>
            <person name="Yang D."/>
            <person name="Bader C.D."/>
            <person name="Teijaro C.N."/>
            <person name="Fluegel L."/>
            <person name="Davis C.M."/>
            <person name="Simpson J.R."/>
            <person name="Lauterbach L."/>
            <person name="Steele A.D."/>
            <person name="Gui C."/>
            <person name="Meng S."/>
            <person name="Li G."/>
            <person name="Viehrig K."/>
            <person name="Ye F."/>
            <person name="Su P."/>
            <person name="Kiefer A.F."/>
            <person name="Nichols A."/>
            <person name="Cepeda A.J."/>
            <person name="Yan W."/>
            <person name="Fan B."/>
            <person name="Jiang Y."/>
            <person name="Adhikari A."/>
            <person name="Zheng C.-J."/>
            <person name="Schuster L."/>
            <person name="Cowan T.M."/>
            <person name="Smanski M.J."/>
            <person name="Chevrette M.G."/>
            <person name="De Carvalho L.P.S."/>
            <person name="Shen B."/>
        </authorList>
    </citation>
    <scope>NUCLEOTIDE SEQUENCE [LARGE SCALE GENOMIC DNA]</scope>
    <source>
        <strain evidence="5 6">NPDC020327</strain>
    </source>
</reference>
<name>A0ABW7UV17_9ACTN</name>
<dbReference type="InterPro" id="IPR011050">
    <property type="entry name" value="Pectin_lyase_fold/virulence"/>
</dbReference>
<dbReference type="InterPro" id="IPR039448">
    <property type="entry name" value="Beta_helix"/>
</dbReference>
<dbReference type="Proteomes" id="UP001611548">
    <property type="component" value="Unassembled WGS sequence"/>
</dbReference>
<feature type="domain" description="GH141-like insertion" evidence="4">
    <location>
        <begin position="258"/>
        <end position="294"/>
    </location>
</feature>
<dbReference type="Gene3D" id="2.160.20.10">
    <property type="entry name" value="Single-stranded right-handed beta-helix, Pectin lyase-like"/>
    <property type="match status" value="2"/>
</dbReference>